<keyword evidence="1 3" id="KW-0489">Methyltransferase</keyword>
<proteinExistence type="predicted"/>
<dbReference type="PANTHER" id="PTHR43542:SF1">
    <property type="entry name" value="METHYLTRANSFERASE"/>
    <property type="match status" value="1"/>
</dbReference>
<name>I6Z6B2_MELRP</name>
<dbReference type="Gene3D" id="3.40.50.150">
    <property type="entry name" value="Vaccinia Virus protein VP39"/>
    <property type="match status" value="1"/>
</dbReference>
<dbReference type="Proteomes" id="UP000009011">
    <property type="component" value="Chromosome"/>
</dbReference>
<dbReference type="PIRSF" id="PIRSF004553">
    <property type="entry name" value="CHP00095"/>
    <property type="match status" value="1"/>
</dbReference>
<evidence type="ECO:0000313" key="3">
    <source>
        <dbReference type="EMBL" id="AFN74700.1"/>
    </source>
</evidence>
<dbReference type="InterPro" id="IPR002052">
    <property type="entry name" value="DNA_methylase_N6_adenine_CS"/>
</dbReference>
<accession>I6Z6B2</accession>
<dbReference type="GO" id="GO:0008168">
    <property type="term" value="F:methyltransferase activity"/>
    <property type="evidence" value="ECO:0007669"/>
    <property type="project" value="UniProtKB-KW"/>
</dbReference>
<reference evidence="3 4" key="1">
    <citation type="journal article" date="2013" name="PLoS ONE">
        <title>Genomic analysis of Melioribacter roseus, facultatively anaerobic organotrophic bacterium representing a novel deep lineage within Bacteriodetes/Chlorobi group.</title>
        <authorList>
            <person name="Kadnikov V.V."/>
            <person name="Mardanov A.V."/>
            <person name="Podosokorskaya O.A."/>
            <person name="Gavrilov S.N."/>
            <person name="Kublanov I.V."/>
            <person name="Beletsky A.V."/>
            <person name="Bonch-Osmolovskaya E.A."/>
            <person name="Ravin N.V."/>
        </authorList>
    </citation>
    <scope>NUCLEOTIDE SEQUENCE [LARGE SCALE GENOMIC DNA]</scope>
    <source>
        <strain evidence="4">JCM 17771 / P3M-2</strain>
    </source>
</reference>
<dbReference type="SUPFAM" id="SSF53335">
    <property type="entry name" value="S-adenosyl-L-methionine-dependent methyltransferases"/>
    <property type="match status" value="1"/>
</dbReference>
<dbReference type="HOGENOM" id="CLU_075826_1_1_10"/>
<dbReference type="GO" id="GO:0031167">
    <property type="term" value="P:rRNA methylation"/>
    <property type="evidence" value="ECO:0007669"/>
    <property type="project" value="InterPro"/>
</dbReference>
<sequence length="182" mass="20968">MRIISGKFKGRTIKFPKSKLVRPTTDKVKESIFNYLNNIIDFEDIKVCDIYAGSGSLGLEALSRGAGLTHFVEKDFFVSKTLRENIEALGVEDNTRIYRMEALRFSSQTVHEVYDLILADPPFFKDDIHKVVKKIIANGFLSEAGIMIIERSIQTYEKDKTEFEREPIKKLGDSLIYQFDFR</sequence>
<dbReference type="eggNOG" id="COG0742">
    <property type="taxonomic scope" value="Bacteria"/>
</dbReference>
<dbReference type="InterPro" id="IPR029063">
    <property type="entry name" value="SAM-dependent_MTases_sf"/>
</dbReference>
<dbReference type="PATRIC" id="fig|1191523.3.peg.1554"/>
<dbReference type="PROSITE" id="PS00092">
    <property type="entry name" value="N6_MTASE"/>
    <property type="match status" value="1"/>
</dbReference>
<keyword evidence="2 3" id="KW-0808">Transferase</keyword>
<dbReference type="EMBL" id="CP003557">
    <property type="protein sequence ID" value="AFN74700.1"/>
    <property type="molecule type" value="Genomic_DNA"/>
</dbReference>
<dbReference type="InterPro" id="IPR004398">
    <property type="entry name" value="RNA_MeTrfase_RsmD"/>
</dbReference>
<dbReference type="RefSeq" id="WP_014856134.1">
    <property type="nucleotide sequence ID" value="NC_018178.1"/>
</dbReference>
<dbReference type="STRING" id="1191523.MROS_1463"/>
<gene>
    <name evidence="3" type="ordered locus">MROS_1463</name>
</gene>
<organism evidence="3 4">
    <name type="scientific">Melioribacter roseus (strain DSM 23840 / JCM 17771 / VKM B-2668 / P3M-2)</name>
    <dbReference type="NCBI Taxonomy" id="1191523"/>
    <lineage>
        <taxon>Bacteria</taxon>
        <taxon>Pseudomonadati</taxon>
        <taxon>Ignavibacteriota</taxon>
        <taxon>Ignavibacteria</taxon>
        <taxon>Ignavibacteriales</taxon>
        <taxon>Melioribacteraceae</taxon>
        <taxon>Melioribacter</taxon>
    </lineage>
</organism>
<dbReference type="AlphaFoldDB" id="I6Z6B2"/>
<dbReference type="Pfam" id="PF03602">
    <property type="entry name" value="Cons_hypoth95"/>
    <property type="match status" value="1"/>
</dbReference>
<dbReference type="CDD" id="cd02440">
    <property type="entry name" value="AdoMet_MTases"/>
    <property type="match status" value="1"/>
</dbReference>
<evidence type="ECO:0000256" key="2">
    <source>
        <dbReference type="ARBA" id="ARBA00022679"/>
    </source>
</evidence>
<dbReference type="PANTHER" id="PTHR43542">
    <property type="entry name" value="METHYLTRANSFERASE"/>
    <property type="match status" value="1"/>
</dbReference>
<dbReference type="KEGG" id="mro:MROS_1463"/>
<evidence type="ECO:0000256" key="1">
    <source>
        <dbReference type="ARBA" id="ARBA00022603"/>
    </source>
</evidence>
<keyword evidence="4" id="KW-1185">Reference proteome</keyword>
<protein>
    <submittedName>
        <fullName evidence="3">Putative methyltransferase</fullName>
    </submittedName>
</protein>
<evidence type="ECO:0000313" key="4">
    <source>
        <dbReference type="Proteomes" id="UP000009011"/>
    </source>
</evidence>
<dbReference type="GO" id="GO:0003676">
    <property type="term" value="F:nucleic acid binding"/>
    <property type="evidence" value="ECO:0007669"/>
    <property type="project" value="InterPro"/>
</dbReference>
<dbReference type="NCBIfam" id="TIGR00095">
    <property type="entry name" value="16S rRNA (guanine(966)-N(2))-methyltransferase RsmD"/>
    <property type="match status" value="1"/>
</dbReference>